<proteinExistence type="predicted"/>
<dbReference type="Proteomes" id="UP001236723">
    <property type="component" value="Unassembled WGS sequence"/>
</dbReference>
<sequence length="53" mass="6275">MNQGLVDVKELERFLDYLQDKVEDVYQNETKQAIKRFMKEDVDRLNGANITRG</sequence>
<accession>A0ABU0DY86</accession>
<reference evidence="1 2" key="1">
    <citation type="submission" date="2023-07" db="EMBL/GenBank/DDBJ databases">
        <title>Genomic Encyclopedia of Type Strains, Phase IV (KMG-IV): sequencing the most valuable type-strain genomes for metagenomic binning, comparative biology and taxonomic classification.</title>
        <authorList>
            <person name="Goeker M."/>
        </authorList>
    </citation>
    <scope>NUCLEOTIDE SEQUENCE [LARGE SCALE GENOMIC DNA]</scope>
    <source>
        <strain evidence="1 2">DSM 15448</strain>
    </source>
</reference>
<gene>
    <name evidence="1" type="ORF">J2R98_002941</name>
</gene>
<organism evidence="1 2">
    <name type="scientific">Alkalibacillus filiformis</name>
    <dbReference type="NCBI Taxonomy" id="200990"/>
    <lineage>
        <taxon>Bacteria</taxon>
        <taxon>Bacillati</taxon>
        <taxon>Bacillota</taxon>
        <taxon>Bacilli</taxon>
        <taxon>Bacillales</taxon>
        <taxon>Bacillaceae</taxon>
        <taxon>Alkalibacillus</taxon>
    </lineage>
</organism>
<keyword evidence="2" id="KW-1185">Reference proteome</keyword>
<dbReference type="EMBL" id="JAUSUP010000024">
    <property type="protein sequence ID" value="MDQ0353080.1"/>
    <property type="molecule type" value="Genomic_DNA"/>
</dbReference>
<evidence type="ECO:0000313" key="2">
    <source>
        <dbReference type="Proteomes" id="UP001236723"/>
    </source>
</evidence>
<name>A0ABU0DY86_9BACI</name>
<dbReference type="RefSeq" id="WP_307070192.1">
    <property type="nucleotide sequence ID" value="NZ_JAUSUP010000024.1"/>
</dbReference>
<protein>
    <submittedName>
        <fullName evidence="1">Uncharacterized protein</fullName>
    </submittedName>
</protein>
<comment type="caution">
    <text evidence="1">The sequence shown here is derived from an EMBL/GenBank/DDBJ whole genome shotgun (WGS) entry which is preliminary data.</text>
</comment>
<evidence type="ECO:0000313" key="1">
    <source>
        <dbReference type="EMBL" id="MDQ0353080.1"/>
    </source>
</evidence>